<dbReference type="PROSITE" id="PS51257">
    <property type="entry name" value="PROKAR_LIPOPROTEIN"/>
    <property type="match status" value="1"/>
</dbReference>
<dbReference type="EMBL" id="KZ858973">
    <property type="protein sequence ID" value="RDW26813.1"/>
    <property type="molecule type" value="Genomic_DNA"/>
</dbReference>
<evidence type="ECO:0000256" key="3">
    <source>
        <dbReference type="ARBA" id="ARBA00022692"/>
    </source>
</evidence>
<dbReference type="PANTHER" id="PTHR11073">
    <property type="entry name" value="CALRETICULIN AND CALNEXIN"/>
    <property type="match status" value="1"/>
</dbReference>
<reference evidence="11 13" key="2">
    <citation type="submission" date="2018-07" db="EMBL/GenBank/DDBJ databases">
        <title>Draft Genome Assemblies for Five Robust Yarrowia lipolytica Strains Exhibiting High Lipid Production and Pentose Sugar Utilization and Sugar Alcohol Secretion from Undetoxified Lignocellulosic Biomass Hydrolysates.</title>
        <authorList>
            <consortium name="DOE Joint Genome Institute"/>
            <person name="Walker C."/>
            <person name="Ryu S."/>
            <person name="Na H."/>
            <person name="Zane M."/>
            <person name="LaButti K."/>
            <person name="Lipzen A."/>
            <person name="Haridas S."/>
            <person name="Barry K."/>
            <person name="Grigoriev I.V."/>
            <person name="Quarterman J."/>
            <person name="Slininger P."/>
            <person name="Dien B."/>
            <person name="Trinh C.T."/>
        </authorList>
    </citation>
    <scope>NUCLEOTIDE SEQUENCE [LARGE SCALE GENOMIC DNA]</scope>
    <source>
        <strain evidence="11 13">YB392</strain>
    </source>
</reference>
<proteinExistence type="inferred from homology"/>
<keyword evidence="4 9" id="KW-0256">Endoplasmic reticulum</keyword>
<dbReference type="GO" id="GO:0005789">
    <property type="term" value="C:endoplasmic reticulum membrane"/>
    <property type="evidence" value="ECO:0007669"/>
    <property type="project" value="UniProtKB-SubCell"/>
</dbReference>
<dbReference type="GO" id="GO:0051082">
    <property type="term" value="F:unfolded protein binding"/>
    <property type="evidence" value="ECO:0007669"/>
    <property type="project" value="InterPro"/>
</dbReference>
<dbReference type="GO" id="GO:0036503">
    <property type="term" value="P:ERAD pathway"/>
    <property type="evidence" value="ECO:0007669"/>
    <property type="project" value="TreeGrafter"/>
</dbReference>
<keyword evidence="5 9" id="KW-1133">Transmembrane helix</keyword>
<evidence type="ECO:0000256" key="7">
    <source>
        <dbReference type="ARBA" id="ARBA00023186"/>
    </source>
</evidence>
<feature type="transmembrane region" description="Helical" evidence="9">
    <location>
        <begin position="501"/>
        <end position="524"/>
    </location>
</feature>
<dbReference type="VEuPathDB" id="FungiDB:YALI1_B17493g"/>
<keyword evidence="9" id="KW-0732">Signal</keyword>
<feature type="chain" id="PRO_5036506471" evidence="9">
    <location>
        <begin position="19"/>
        <end position="582"/>
    </location>
</feature>
<dbReference type="EMBL" id="CP017554">
    <property type="protein sequence ID" value="AOW01635.1"/>
    <property type="molecule type" value="Genomic_DNA"/>
</dbReference>
<dbReference type="KEGG" id="yli:2907456"/>
<dbReference type="PANTHER" id="PTHR11073:SF1">
    <property type="entry name" value="CALNEXIN 14D-RELATED"/>
    <property type="match status" value="1"/>
</dbReference>
<keyword evidence="3 9" id="KW-0812">Transmembrane</keyword>
<evidence type="ECO:0000256" key="6">
    <source>
        <dbReference type="ARBA" id="ARBA00023136"/>
    </source>
</evidence>
<sequence length="582" mass="63789">MRLSKLAVSSVLAAVACAQDADAAADAAPSSQVEHPEFTPYTGAVTGFFEQFLDGHKWQKSSAMKDDEFSYVGEWAVEEPYVFPGFKGDKGLVVKSPAAHHAITTAFDTPINNKGKTLVVQYEVKLQKGLECGGAYVKLLSAEVNADDKGVEEFSSETPYQIMFGPDKCGSTNKVHFIVKRPLPDGTYEEKHLVSPAHARLNKLTNLYTLVIRPKNEFEIRINGNVVKTGNLLEEGLFKPSFNPPAEIDDPEDTKPADWVEEPYMPDPEQAEKPADWDEKAPFYIADPEAVMPADWQEDTPDYIVDPEAFKPEDWDDEEDGEWVAPEIPNPVCEEIGCGPWVAPKIQNPDYKGVWSQPMIENPDYKGTWAPKKIPNPNFKADEHASDLEPIGGLGFELWTMQEDILFDNIYVGHSVDEAEAIGNATFVPKLALEAEEEKLSGPQKETAPWDTDEGVLSSVDMFLADPVSFVLERVLGFFEVFSQDPVSAIREDPVVAAASFGLLLITSATAFGLLNVIIFLLFGKKKQSAAPAKKTKKTGDGPSKLTKADVVEAEAEAEQAAETVVASGVDDGSAELKKRKA</sequence>
<dbReference type="InterPro" id="IPR009033">
    <property type="entry name" value="Calreticulin/calnexin_P_dom_sf"/>
</dbReference>
<dbReference type="SUPFAM" id="SSF63887">
    <property type="entry name" value="P-domain of calnexin/calreticulin"/>
    <property type="match status" value="1"/>
</dbReference>
<comment type="subcellular location">
    <subcellularLocation>
        <location evidence="1">Endoplasmic reticulum membrane</location>
        <topology evidence="1">Single-pass type I membrane protein</topology>
    </subcellularLocation>
</comment>
<protein>
    <submittedName>
        <fullName evidence="11">Calreticulin family-domain-containing protein</fullName>
    </submittedName>
</protein>
<dbReference type="GeneID" id="2907456"/>
<dbReference type="GO" id="GO:0006457">
    <property type="term" value="P:protein folding"/>
    <property type="evidence" value="ECO:0007669"/>
    <property type="project" value="InterPro"/>
</dbReference>
<dbReference type="SUPFAM" id="SSF49899">
    <property type="entry name" value="Concanavalin A-like lectins/glucanases"/>
    <property type="match status" value="2"/>
</dbReference>
<dbReference type="RefSeq" id="XP_500829.1">
    <property type="nucleotide sequence ID" value="XM_500829.1"/>
</dbReference>
<evidence type="ECO:0000313" key="10">
    <source>
        <dbReference type="EMBL" id="AOW01635.1"/>
    </source>
</evidence>
<keyword evidence="8" id="KW-1015">Disulfide bond</keyword>
<dbReference type="GO" id="GO:0005509">
    <property type="term" value="F:calcium ion binding"/>
    <property type="evidence" value="ECO:0007669"/>
    <property type="project" value="InterPro"/>
</dbReference>
<dbReference type="FunFam" id="2.60.120.200:FF:000011">
    <property type="entry name" value="Probable calnexin"/>
    <property type="match status" value="1"/>
</dbReference>
<dbReference type="OrthoDB" id="1938156at2759"/>
<dbReference type="PROSITE" id="PS00805">
    <property type="entry name" value="CALRETICULIN_REPEAT"/>
    <property type="match status" value="1"/>
</dbReference>
<evidence type="ECO:0000256" key="9">
    <source>
        <dbReference type="RuleBase" id="RU362126"/>
    </source>
</evidence>
<evidence type="ECO:0000256" key="8">
    <source>
        <dbReference type="PIRSR" id="PIRSR601580-3"/>
    </source>
</evidence>
<evidence type="ECO:0000313" key="13">
    <source>
        <dbReference type="Proteomes" id="UP000256601"/>
    </source>
</evidence>
<dbReference type="Proteomes" id="UP000256601">
    <property type="component" value="Unassembled WGS sequence"/>
</dbReference>
<keyword evidence="6 9" id="KW-0472">Membrane</keyword>
<evidence type="ECO:0000313" key="12">
    <source>
        <dbReference type="Proteomes" id="UP000182444"/>
    </source>
</evidence>
<evidence type="ECO:0000256" key="2">
    <source>
        <dbReference type="ARBA" id="ARBA00010983"/>
    </source>
</evidence>
<reference evidence="10 12" key="1">
    <citation type="journal article" date="2016" name="PLoS ONE">
        <title>Sequence Assembly of Yarrowia lipolytica Strain W29/CLIB89 Shows Transposable Element Diversity.</title>
        <authorList>
            <person name="Magnan C."/>
            <person name="Yu J."/>
            <person name="Chang I."/>
            <person name="Jahn E."/>
            <person name="Kanomata Y."/>
            <person name="Wu J."/>
            <person name="Zeller M."/>
            <person name="Oakes M."/>
            <person name="Baldi P."/>
            <person name="Sandmeyer S."/>
        </authorList>
    </citation>
    <scope>NUCLEOTIDE SEQUENCE [LARGE SCALE GENOMIC DNA]</scope>
    <source>
        <strain evidence="10">CLIB89</strain>
        <strain evidence="12">CLIB89(W29)</strain>
    </source>
</reference>
<accession>A0A1D8N7M9</accession>
<dbReference type="Gene3D" id="2.10.250.10">
    <property type="entry name" value="Calreticulin/calnexin, P domain"/>
    <property type="match status" value="1"/>
</dbReference>
<dbReference type="eggNOG" id="KOG0675">
    <property type="taxonomic scope" value="Eukaryota"/>
</dbReference>
<feature type="disulfide bond" evidence="8">
    <location>
        <begin position="132"/>
        <end position="169"/>
    </location>
</feature>
<dbReference type="PROSITE" id="PS00803">
    <property type="entry name" value="CALRETICULIN_1"/>
    <property type="match status" value="1"/>
</dbReference>
<keyword evidence="7 9" id="KW-0143">Chaperone</keyword>
<dbReference type="AlphaFoldDB" id="A0A1D8N7M9"/>
<dbReference type="PRINTS" id="PR00626">
    <property type="entry name" value="CALRETICULIN"/>
</dbReference>
<name>A0A1D8N7M9_YARLL</name>
<evidence type="ECO:0000313" key="11">
    <source>
        <dbReference type="EMBL" id="RDW26813.1"/>
    </source>
</evidence>
<dbReference type="Proteomes" id="UP000182444">
    <property type="component" value="Chromosome 1B"/>
</dbReference>
<gene>
    <name evidence="11" type="ORF">B0I71DRAFT_130188</name>
    <name evidence="10" type="ORF">YALI1_B17493g</name>
</gene>
<dbReference type="Gene3D" id="2.60.120.200">
    <property type="match status" value="1"/>
</dbReference>
<dbReference type="OMA" id="SGCGKWE"/>
<comment type="similarity">
    <text evidence="2 9">Belongs to the calreticulin family.</text>
</comment>
<dbReference type="FunFam" id="2.10.250.10:FF:000001">
    <property type="entry name" value="Calnexin homolog"/>
    <property type="match status" value="1"/>
</dbReference>
<dbReference type="InterPro" id="IPR018124">
    <property type="entry name" value="Calret/calnex_CS"/>
</dbReference>
<dbReference type="PROSITE" id="PS00804">
    <property type="entry name" value="CALRETICULIN_2"/>
    <property type="match status" value="1"/>
</dbReference>
<dbReference type="Pfam" id="PF00262">
    <property type="entry name" value="Calreticulin"/>
    <property type="match status" value="1"/>
</dbReference>
<evidence type="ECO:0000256" key="4">
    <source>
        <dbReference type="ARBA" id="ARBA00022824"/>
    </source>
</evidence>
<feature type="signal peptide" evidence="9">
    <location>
        <begin position="1"/>
        <end position="18"/>
    </location>
</feature>
<dbReference type="VEuPathDB" id="FungiDB:YALI0_B13156g"/>
<organism evidence="10 12">
    <name type="scientific">Yarrowia lipolytica</name>
    <name type="common">Candida lipolytica</name>
    <dbReference type="NCBI Taxonomy" id="4952"/>
    <lineage>
        <taxon>Eukaryota</taxon>
        <taxon>Fungi</taxon>
        <taxon>Dikarya</taxon>
        <taxon>Ascomycota</taxon>
        <taxon>Saccharomycotina</taxon>
        <taxon>Dipodascomycetes</taxon>
        <taxon>Dipodascales</taxon>
        <taxon>Dipodascales incertae sedis</taxon>
        <taxon>Yarrowia</taxon>
    </lineage>
</organism>
<evidence type="ECO:0000256" key="1">
    <source>
        <dbReference type="ARBA" id="ARBA00004115"/>
    </source>
</evidence>
<dbReference type="InterPro" id="IPR001580">
    <property type="entry name" value="Calret/calnex"/>
</dbReference>
<dbReference type="InterPro" id="IPR013320">
    <property type="entry name" value="ConA-like_dom_sf"/>
</dbReference>
<evidence type="ECO:0000256" key="5">
    <source>
        <dbReference type="ARBA" id="ARBA00022989"/>
    </source>
</evidence>